<feature type="signal peptide" evidence="2">
    <location>
        <begin position="1"/>
        <end position="24"/>
    </location>
</feature>
<organism evidence="3 4">
    <name type="scientific">Parvularcula lutaonensis</name>
    <dbReference type="NCBI Taxonomy" id="491923"/>
    <lineage>
        <taxon>Bacteria</taxon>
        <taxon>Pseudomonadati</taxon>
        <taxon>Pseudomonadota</taxon>
        <taxon>Alphaproteobacteria</taxon>
        <taxon>Parvularculales</taxon>
        <taxon>Parvularculaceae</taxon>
        <taxon>Parvularcula</taxon>
    </lineage>
</organism>
<sequence>MRMLSLLALSAAALAACSSAGPLANRNAPDEFAVITKPPLTVPPDYALRPPRPGETRPEELSTTQRTQQLLLGDTSSEPPSSGELALIAQIGALDVDPSIRAILAAENGGRVEKSESLTNRLLFWNFRDGEVDDSAAPLVVEDREAWLEQRRQSIDSVTGPGATVTIARDERGVLRLPGVR</sequence>
<feature type="chain" id="PRO_5046594975" evidence="2">
    <location>
        <begin position="25"/>
        <end position="181"/>
    </location>
</feature>
<evidence type="ECO:0000256" key="1">
    <source>
        <dbReference type="SAM" id="MobiDB-lite"/>
    </source>
</evidence>
<reference evidence="4" key="1">
    <citation type="journal article" date="2019" name="Int. J. Syst. Evol. Microbiol.">
        <title>The Global Catalogue of Microorganisms (GCM) 10K type strain sequencing project: providing services to taxonomists for standard genome sequencing and annotation.</title>
        <authorList>
            <consortium name="The Broad Institute Genomics Platform"/>
            <consortium name="The Broad Institute Genome Sequencing Center for Infectious Disease"/>
            <person name="Wu L."/>
            <person name="Ma J."/>
        </authorList>
    </citation>
    <scope>NUCLEOTIDE SEQUENCE [LARGE SCALE GENOMIC DNA]</scope>
    <source>
        <strain evidence="4">KCTC 22245</strain>
    </source>
</reference>
<dbReference type="EMBL" id="JBHRVA010000003">
    <property type="protein sequence ID" value="MFC3303666.1"/>
    <property type="molecule type" value="Genomic_DNA"/>
</dbReference>
<evidence type="ECO:0000313" key="3">
    <source>
        <dbReference type="EMBL" id="MFC3303666.1"/>
    </source>
</evidence>
<accession>A0ABV7MHD5</accession>
<keyword evidence="4" id="KW-1185">Reference proteome</keyword>
<gene>
    <name evidence="3" type="ORF">ACFONP_13115</name>
</gene>
<dbReference type="PROSITE" id="PS51257">
    <property type="entry name" value="PROKAR_LIPOPROTEIN"/>
    <property type="match status" value="1"/>
</dbReference>
<feature type="region of interest" description="Disordered" evidence="1">
    <location>
        <begin position="43"/>
        <end position="65"/>
    </location>
</feature>
<dbReference type="InterPro" id="IPR021395">
    <property type="entry name" value="DUF3035"/>
</dbReference>
<name>A0ABV7MHD5_9PROT</name>
<dbReference type="Proteomes" id="UP001595607">
    <property type="component" value="Unassembled WGS sequence"/>
</dbReference>
<proteinExistence type="predicted"/>
<dbReference type="Pfam" id="PF11233">
    <property type="entry name" value="DUF3035"/>
    <property type="match status" value="1"/>
</dbReference>
<keyword evidence="2" id="KW-0732">Signal</keyword>
<protein>
    <submittedName>
        <fullName evidence="3">DUF3035 domain-containing protein</fullName>
    </submittedName>
</protein>
<dbReference type="RefSeq" id="WP_229786243.1">
    <property type="nucleotide sequence ID" value="NZ_BMXU01000002.1"/>
</dbReference>
<evidence type="ECO:0000313" key="4">
    <source>
        <dbReference type="Proteomes" id="UP001595607"/>
    </source>
</evidence>
<comment type="caution">
    <text evidence="3">The sequence shown here is derived from an EMBL/GenBank/DDBJ whole genome shotgun (WGS) entry which is preliminary data.</text>
</comment>
<evidence type="ECO:0000256" key="2">
    <source>
        <dbReference type="SAM" id="SignalP"/>
    </source>
</evidence>